<dbReference type="EMBL" id="MN740430">
    <property type="protein sequence ID" value="QHU05985.1"/>
    <property type="molecule type" value="Genomic_DNA"/>
</dbReference>
<organism evidence="2">
    <name type="scientific">viral metagenome</name>
    <dbReference type="NCBI Taxonomy" id="1070528"/>
    <lineage>
        <taxon>unclassified sequences</taxon>
        <taxon>metagenomes</taxon>
        <taxon>organismal metagenomes</taxon>
    </lineage>
</organism>
<feature type="compositionally biased region" description="Low complexity" evidence="1">
    <location>
        <begin position="43"/>
        <end position="52"/>
    </location>
</feature>
<sequence>MPTKNCYYRSNDSSDEEDLSCVHKKRFCYKKVCSNCSKKQECSSDSDSTSDTESSKCSKRRQHYCYKKNEAKCCNQKSKKEKCSNKISNDIEYYTKKDCQNGKIVLITIN</sequence>
<dbReference type="AlphaFoldDB" id="A0A6C0JJL6"/>
<proteinExistence type="predicted"/>
<feature type="region of interest" description="Disordered" evidence="1">
    <location>
        <begin position="38"/>
        <end position="60"/>
    </location>
</feature>
<name>A0A6C0JJL6_9ZZZZ</name>
<evidence type="ECO:0000313" key="2">
    <source>
        <dbReference type="EMBL" id="QHU05985.1"/>
    </source>
</evidence>
<evidence type="ECO:0000256" key="1">
    <source>
        <dbReference type="SAM" id="MobiDB-lite"/>
    </source>
</evidence>
<protein>
    <submittedName>
        <fullName evidence="2">Uncharacterized protein</fullName>
    </submittedName>
</protein>
<reference evidence="2" key="1">
    <citation type="journal article" date="2020" name="Nature">
        <title>Giant virus diversity and host interactions through global metagenomics.</title>
        <authorList>
            <person name="Schulz F."/>
            <person name="Roux S."/>
            <person name="Paez-Espino D."/>
            <person name="Jungbluth S."/>
            <person name="Walsh D.A."/>
            <person name="Denef V.J."/>
            <person name="McMahon K.D."/>
            <person name="Konstantinidis K.T."/>
            <person name="Eloe-Fadrosh E.A."/>
            <person name="Kyrpides N.C."/>
            <person name="Woyke T."/>
        </authorList>
    </citation>
    <scope>NUCLEOTIDE SEQUENCE</scope>
    <source>
        <strain evidence="2">GVMAG-M-3300027747-57</strain>
    </source>
</reference>
<accession>A0A6C0JJL6</accession>